<keyword evidence="2" id="KW-1185">Reference proteome</keyword>
<gene>
    <name evidence="1" type="primary">thiS</name>
    <name evidence="1" type="ORF">GCM10023081_34800</name>
</gene>
<dbReference type="SUPFAM" id="SSF54285">
    <property type="entry name" value="MoaD/ThiS"/>
    <property type="match status" value="1"/>
</dbReference>
<sequence>MTTPAPQPGPAPATLNGEAIGELPGSILKLVQARTGRELGADGAPVDGGRLGVAVALNQEVLPRRRWAETTVRAGDAIELLTAVQGG</sequence>
<dbReference type="RefSeq" id="WP_345152759.1">
    <property type="nucleotide sequence ID" value="NZ_BAABEO010000023.1"/>
</dbReference>
<dbReference type="NCBIfam" id="TIGR01683">
    <property type="entry name" value="thiS"/>
    <property type="match status" value="1"/>
</dbReference>
<dbReference type="Pfam" id="PF02597">
    <property type="entry name" value="ThiS"/>
    <property type="match status" value="1"/>
</dbReference>
<dbReference type="PANTHER" id="PTHR34472">
    <property type="entry name" value="SULFUR CARRIER PROTEIN THIS"/>
    <property type="match status" value="1"/>
</dbReference>
<reference evidence="2" key="1">
    <citation type="journal article" date="2019" name="Int. J. Syst. Evol. Microbiol.">
        <title>The Global Catalogue of Microorganisms (GCM) 10K type strain sequencing project: providing services to taxonomists for standard genome sequencing and annotation.</title>
        <authorList>
            <consortium name="The Broad Institute Genomics Platform"/>
            <consortium name="The Broad Institute Genome Sequencing Center for Infectious Disease"/>
            <person name="Wu L."/>
            <person name="Ma J."/>
        </authorList>
    </citation>
    <scope>NUCLEOTIDE SEQUENCE [LARGE SCALE GENOMIC DNA]</scope>
    <source>
        <strain evidence="2">JCM 30742</strain>
    </source>
</reference>
<dbReference type="InterPro" id="IPR010035">
    <property type="entry name" value="Thi_S"/>
</dbReference>
<evidence type="ECO:0000313" key="2">
    <source>
        <dbReference type="Proteomes" id="UP001500752"/>
    </source>
</evidence>
<dbReference type="InterPro" id="IPR012675">
    <property type="entry name" value="Beta-grasp_dom_sf"/>
</dbReference>
<accession>A0ABP7CQ05</accession>
<comment type="caution">
    <text evidence="1">The sequence shown here is derived from an EMBL/GenBank/DDBJ whole genome shotgun (WGS) entry which is preliminary data.</text>
</comment>
<dbReference type="PANTHER" id="PTHR34472:SF1">
    <property type="entry name" value="SULFUR CARRIER PROTEIN THIS"/>
    <property type="match status" value="1"/>
</dbReference>
<proteinExistence type="predicted"/>
<dbReference type="InterPro" id="IPR016155">
    <property type="entry name" value="Mopterin_synth/thiamin_S_b"/>
</dbReference>
<dbReference type="InterPro" id="IPR003749">
    <property type="entry name" value="ThiS/MoaD-like"/>
</dbReference>
<dbReference type="Gene3D" id="3.10.20.30">
    <property type="match status" value="1"/>
</dbReference>
<dbReference type="Proteomes" id="UP001500752">
    <property type="component" value="Unassembled WGS sequence"/>
</dbReference>
<dbReference type="CDD" id="cd00565">
    <property type="entry name" value="Ubl_ThiS"/>
    <property type="match status" value="1"/>
</dbReference>
<evidence type="ECO:0000313" key="1">
    <source>
        <dbReference type="EMBL" id="GAA3694539.1"/>
    </source>
</evidence>
<protein>
    <submittedName>
        <fullName evidence="1">Sulfur carrier protein ThiS</fullName>
    </submittedName>
</protein>
<dbReference type="EMBL" id="BAABEO010000023">
    <property type="protein sequence ID" value="GAA3694539.1"/>
    <property type="molecule type" value="Genomic_DNA"/>
</dbReference>
<name>A0ABP7CQ05_9MICC</name>
<organism evidence="1 2">
    <name type="scientific">Arthrobacter ginkgonis</name>
    <dbReference type="NCBI Taxonomy" id="1630594"/>
    <lineage>
        <taxon>Bacteria</taxon>
        <taxon>Bacillati</taxon>
        <taxon>Actinomycetota</taxon>
        <taxon>Actinomycetes</taxon>
        <taxon>Micrococcales</taxon>
        <taxon>Micrococcaceae</taxon>
        <taxon>Arthrobacter</taxon>
    </lineage>
</organism>